<proteinExistence type="predicted"/>
<gene>
    <name evidence="1" type="ORF">pdam_00025933</name>
</gene>
<dbReference type="Proteomes" id="UP000275408">
    <property type="component" value="Unassembled WGS sequence"/>
</dbReference>
<evidence type="ECO:0000313" key="2">
    <source>
        <dbReference type="Proteomes" id="UP000275408"/>
    </source>
</evidence>
<evidence type="ECO:0000313" key="1">
    <source>
        <dbReference type="EMBL" id="RMX48163.1"/>
    </source>
</evidence>
<dbReference type="AlphaFoldDB" id="A0A3M6U386"/>
<name>A0A3M6U386_POCDA</name>
<keyword evidence="2" id="KW-1185">Reference proteome</keyword>
<organism evidence="1 2">
    <name type="scientific">Pocillopora damicornis</name>
    <name type="common">Cauliflower coral</name>
    <name type="synonym">Millepora damicornis</name>
    <dbReference type="NCBI Taxonomy" id="46731"/>
    <lineage>
        <taxon>Eukaryota</taxon>
        <taxon>Metazoa</taxon>
        <taxon>Cnidaria</taxon>
        <taxon>Anthozoa</taxon>
        <taxon>Hexacorallia</taxon>
        <taxon>Scleractinia</taxon>
        <taxon>Astrocoeniina</taxon>
        <taxon>Pocilloporidae</taxon>
        <taxon>Pocillopora</taxon>
    </lineage>
</organism>
<comment type="caution">
    <text evidence="1">The sequence shown here is derived from an EMBL/GenBank/DDBJ whole genome shotgun (WGS) entry which is preliminary data.</text>
</comment>
<feature type="non-terminal residue" evidence="1">
    <location>
        <position position="71"/>
    </location>
</feature>
<sequence length="71" mass="8035">TFQEFFAAFYLRCQLIKKEISTNSIAANRKYRHELKEENKNVDEKLATALGASLQTEAILVSSVKVDETLA</sequence>
<feature type="non-terminal residue" evidence="1">
    <location>
        <position position="1"/>
    </location>
</feature>
<protein>
    <submittedName>
        <fullName evidence="1">Uncharacterized protein</fullName>
    </submittedName>
</protein>
<reference evidence="1 2" key="1">
    <citation type="journal article" date="2018" name="Sci. Rep.">
        <title>Comparative analysis of the Pocillopora damicornis genome highlights role of immune system in coral evolution.</title>
        <authorList>
            <person name="Cunning R."/>
            <person name="Bay R.A."/>
            <person name="Gillette P."/>
            <person name="Baker A.C."/>
            <person name="Traylor-Knowles N."/>
        </authorList>
    </citation>
    <scope>NUCLEOTIDE SEQUENCE [LARGE SCALE GENOMIC DNA]</scope>
    <source>
        <strain evidence="1">RSMAS</strain>
        <tissue evidence="1">Whole animal</tissue>
    </source>
</reference>
<accession>A0A3M6U386</accession>
<dbReference type="EMBL" id="RCHS01002307">
    <property type="protein sequence ID" value="RMX48163.1"/>
    <property type="molecule type" value="Genomic_DNA"/>
</dbReference>